<feature type="transmembrane region" description="Helical" evidence="7">
    <location>
        <begin position="239"/>
        <end position="258"/>
    </location>
</feature>
<dbReference type="InterPro" id="IPR011701">
    <property type="entry name" value="MFS"/>
</dbReference>
<keyword evidence="6 7" id="KW-0472">Membrane</keyword>
<evidence type="ECO:0000256" key="3">
    <source>
        <dbReference type="ARBA" id="ARBA00022475"/>
    </source>
</evidence>
<evidence type="ECO:0000313" key="9">
    <source>
        <dbReference type="EMBL" id="PHK49923.1"/>
    </source>
</evidence>
<feature type="transmembrane region" description="Helical" evidence="7">
    <location>
        <begin position="161"/>
        <end position="179"/>
    </location>
</feature>
<dbReference type="RefSeq" id="WP_099089932.1">
    <property type="nucleotide sequence ID" value="NZ_CP093217.1"/>
</dbReference>
<evidence type="ECO:0000256" key="6">
    <source>
        <dbReference type="ARBA" id="ARBA00023136"/>
    </source>
</evidence>
<evidence type="ECO:0000256" key="1">
    <source>
        <dbReference type="ARBA" id="ARBA00004651"/>
    </source>
</evidence>
<gene>
    <name evidence="9" type="ORF">BTJ66_05310</name>
    <name evidence="10" type="ORF">MNY58_01485</name>
</gene>
<evidence type="ECO:0000256" key="4">
    <source>
        <dbReference type="ARBA" id="ARBA00022692"/>
    </source>
</evidence>
<dbReference type="Proteomes" id="UP001056588">
    <property type="component" value="Chromosome"/>
</dbReference>
<keyword evidence="4 7" id="KW-0812">Transmembrane</keyword>
<dbReference type="EMBL" id="MRZN01000006">
    <property type="protein sequence ID" value="PHK49923.1"/>
    <property type="molecule type" value="Genomic_DNA"/>
</dbReference>
<evidence type="ECO:0000259" key="8">
    <source>
        <dbReference type="PROSITE" id="PS50850"/>
    </source>
</evidence>
<dbReference type="PROSITE" id="PS50850">
    <property type="entry name" value="MFS"/>
    <property type="match status" value="1"/>
</dbReference>
<feature type="transmembrane region" description="Helical" evidence="7">
    <location>
        <begin position="289"/>
        <end position="311"/>
    </location>
</feature>
<dbReference type="OrthoDB" id="2957247at2"/>
<dbReference type="InterPro" id="IPR036259">
    <property type="entry name" value="MFS_trans_sf"/>
</dbReference>
<feature type="transmembrane region" description="Helical" evidence="7">
    <location>
        <begin position="352"/>
        <end position="370"/>
    </location>
</feature>
<dbReference type="AlphaFoldDB" id="A0A2C6WP64"/>
<feature type="transmembrane region" description="Helical" evidence="7">
    <location>
        <begin position="45"/>
        <end position="63"/>
    </location>
</feature>
<organism evidence="9 11">
    <name type="scientific">Staphylococcus edaphicus</name>
    <dbReference type="NCBI Taxonomy" id="1955013"/>
    <lineage>
        <taxon>Bacteria</taxon>
        <taxon>Bacillati</taxon>
        <taxon>Bacillota</taxon>
        <taxon>Bacilli</taxon>
        <taxon>Bacillales</taxon>
        <taxon>Staphylococcaceae</taxon>
        <taxon>Staphylococcus</taxon>
    </lineage>
</organism>
<feature type="transmembrane region" description="Helical" evidence="7">
    <location>
        <begin position="7"/>
        <end position="25"/>
    </location>
</feature>
<dbReference type="Pfam" id="PF07690">
    <property type="entry name" value="MFS_1"/>
    <property type="match status" value="1"/>
</dbReference>
<dbReference type="PANTHER" id="PTHR43124:SF3">
    <property type="entry name" value="CHLORAMPHENICOL EFFLUX PUMP RV0191"/>
    <property type="match status" value="1"/>
</dbReference>
<reference evidence="9" key="3">
    <citation type="submission" date="2017-10" db="EMBL/GenBank/DDBJ databases">
        <authorList>
            <person name="Vrbovska V."/>
            <person name="Kovarovic V."/>
            <person name="Indrakova A."/>
        </authorList>
    </citation>
    <scope>NUCLEOTIDE SEQUENCE</scope>
    <source>
        <strain evidence="9">CCM 8730</strain>
    </source>
</reference>
<reference evidence="11" key="2">
    <citation type="submission" date="2017-10" db="EMBL/GenBank/DDBJ databases">
        <title>Staphylococcus edaphicus sp. nov., isolated in Antarctica, harbouring mecC gene and genomic islands essential in adaptation to extreme environment.</title>
        <authorList>
            <person name="Pantucek R."/>
            <person name="Sedlacek I."/>
            <person name="Indrakova A."/>
            <person name="Vrbovska V."/>
            <person name="Maslanova I."/>
            <person name="Kovarovic V."/>
            <person name="Svec P."/>
            <person name="Kralova S."/>
            <person name="Kristofova L."/>
            <person name="Keklakova J."/>
            <person name="Petras P."/>
            <person name="Doskar J."/>
        </authorList>
    </citation>
    <scope>NUCLEOTIDE SEQUENCE [LARGE SCALE GENOMIC DNA]</scope>
    <source>
        <strain evidence="11">CCM 5085</strain>
    </source>
</reference>
<keyword evidence="2" id="KW-0813">Transport</keyword>
<comment type="subcellular location">
    <subcellularLocation>
        <location evidence="1">Cell membrane</location>
        <topology evidence="1">Multi-pass membrane protein</topology>
    </subcellularLocation>
</comment>
<feature type="transmembrane region" description="Helical" evidence="7">
    <location>
        <begin position="323"/>
        <end position="346"/>
    </location>
</feature>
<evidence type="ECO:0000313" key="12">
    <source>
        <dbReference type="Proteomes" id="UP001056588"/>
    </source>
</evidence>
<evidence type="ECO:0000256" key="5">
    <source>
        <dbReference type="ARBA" id="ARBA00022989"/>
    </source>
</evidence>
<evidence type="ECO:0000313" key="11">
    <source>
        <dbReference type="Proteomes" id="UP000223828"/>
    </source>
</evidence>
<keyword evidence="12" id="KW-1185">Reference proteome</keyword>
<feature type="transmembrane region" description="Helical" evidence="7">
    <location>
        <begin position="135"/>
        <end position="155"/>
    </location>
</feature>
<name>A0A2C6WP64_9STAP</name>
<sequence length="426" mass="46612">MKFSKLVFPGIAMIATTYGLGRFSFGLFLPEVTSDLALTLSQSGMISSLFYLAYCFTIIYSTLQTDTIGPKRMIILAGVSVLIGLLTIGISTNAIILSIGVMFAGASTGLVSPPYGYTISLWINLQDQGKANTWINSGTSMGLMFTGITAMLIFLDWRATYLLYALIALIVLIWNYIVIPKLQQDIKINTGSLNIRDISASKRIVIASILLGISTAPFWTFSKSFVQLTGNYSDIALSIFWILIGVFGVIGGISGSIIDKRGIHYAFNFGVIALACATVLLAFTPNIWFLPFISSSLFGMSYIFLTGVLLVWGIKLFVKNASLGIGIPFLLLAVGQVIGSSVAGIVIDMLNYEYTFIIYGIIGLIPLLIYPKVEVAENKVPKGYYSKLQKNNLDLINNEDSPDNRFLQTATNITKYKTKDETKINH</sequence>
<dbReference type="GO" id="GO:0022857">
    <property type="term" value="F:transmembrane transporter activity"/>
    <property type="evidence" value="ECO:0007669"/>
    <property type="project" value="InterPro"/>
</dbReference>
<feature type="transmembrane region" description="Helical" evidence="7">
    <location>
        <begin position="265"/>
        <end position="283"/>
    </location>
</feature>
<proteinExistence type="predicted"/>
<feature type="transmembrane region" description="Helical" evidence="7">
    <location>
        <begin position="102"/>
        <end position="123"/>
    </location>
</feature>
<feature type="domain" description="Major facilitator superfamily (MFS) profile" evidence="8">
    <location>
        <begin position="5"/>
        <end position="378"/>
    </location>
</feature>
<evidence type="ECO:0000256" key="2">
    <source>
        <dbReference type="ARBA" id="ARBA00022448"/>
    </source>
</evidence>
<dbReference type="InterPro" id="IPR020846">
    <property type="entry name" value="MFS_dom"/>
</dbReference>
<evidence type="ECO:0000313" key="10">
    <source>
        <dbReference type="EMBL" id="UQW81815.1"/>
    </source>
</evidence>
<dbReference type="PANTHER" id="PTHR43124">
    <property type="entry name" value="PURINE EFFLUX PUMP PBUE"/>
    <property type="match status" value="1"/>
</dbReference>
<feature type="transmembrane region" description="Helical" evidence="7">
    <location>
        <begin position="75"/>
        <end position="96"/>
    </location>
</feature>
<accession>A0A2C6WP64</accession>
<keyword evidence="5 7" id="KW-1133">Transmembrane helix</keyword>
<dbReference type="GO" id="GO:0005886">
    <property type="term" value="C:plasma membrane"/>
    <property type="evidence" value="ECO:0007669"/>
    <property type="project" value="UniProtKB-SubCell"/>
</dbReference>
<reference evidence="9" key="1">
    <citation type="journal article" date="2017" name="Appl. Environ. Microbiol.">
        <title>Staphylococcus edaphicus sp. nov., isolated in Antarctica, harbours mecC gene and genomic islands with suspected role in adaptation to extreme environment.</title>
        <authorList>
            <person name="Pantucek R."/>
            <person name="Sedlacek I."/>
            <person name="Indrakova A."/>
            <person name="Vrbovska V."/>
            <person name="Maslanova I."/>
            <person name="Kovarovic V."/>
            <person name="Svec P."/>
            <person name="Kralova S."/>
            <person name="Kristofova L."/>
            <person name="Keklakova J."/>
            <person name="Petras P."/>
            <person name="Doskar J."/>
        </authorList>
    </citation>
    <scope>NUCLEOTIDE SEQUENCE</scope>
    <source>
        <strain evidence="9">CCM 8730</strain>
    </source>
</reference>
<keyword evidence="3" id="KW-1003">Cell membrane</keyword>
<dbReference type="Proteomes" id="UP000223828">
    <property type="component" value="Unassembled WGS sequence"/>
</dbReference>
<reference evidence="10" key="4">
    <citation type="submission" date="2022-03" db="EMBL/GenBank/DDBJ databases">
        <title>Complete Genome Sequence of Staphylococcus edaphicus strain CCM 8731.</title>
        <authorList>
            <person name="Rimmer C.O."/>
            <person name="Thomas J.C."/>
        </authorList>
    </citation>
    <scope>NUCLEOTIDE SEQUENCE</scope>
    <source>
        <strain evidence="10">CCM 8731</strain>
    </source>
</reference>
<dbReference type="InterPro" id="IPR050189">
    <property type="entry name" value="MFS_Efflux_Transporters"/>
</dbReference>
<evidence type="ECO:0000256" key="7">
    <source>
        <dbReference type="SAM" id="Phobius"/>
    </source>
</evidence>
<dbReference type="EMBL" id="CP093217">
    <property type="protein sequence ID" value="UQW81815.1"/>
    <property type="molecule type" value="Genomic_DNA"/>
</dbReference>
<protein>
    <submittedName>
        <fullName evidence="9">MFS transporter</fullName>
    </submittedName>
</protein>
<dbReference type="Gene3D" id="1.20.1250.20">
    <property type="entry name" value="MFS general substrate transporter like domains"/>
    <property type="match status" value="2"/>
</dbReference>
<dbReference type="SUPFAM" id="SSF103473">
    <property type="entry name" value="MFS general substrate transporter"/>
    <property type="match status" value="1"/>
</dbReference>
<feature type="transmembrane region" description="Helical" evidence="7">
    <location>
        <begin position="200"/>
        <end position="219"/>
    </location>
</feature>